<reference evidence="1" key="1">
    <citation type="submission" date="2023-10" db="EMBL/GenBank/DDBJ databases">
        <authorList>
            <person name="Chen Y."/>
            <person name="Shah S."/>
            <person name="Dougan E. K."/>
            <person name="Thang M."/>
            <person name="Chan C."/>
        </authorList>
    </citation>
    <scope>NUCLEOTIDE SEQUENCE [LARGE SCALE GENOMIC DNA]</scope>
</reference>
<sequence>AEDFKLAAKAAFMPSKAKVAIGVQHRRLIAMAARVTKQRQAVAVDSFLNKSKEELRFPNRAVHVAIGHMWDEVEVKHKWKPSARYRTFEQQVKMPVVVQRATFNTTLFDMARNRAAQYQEYYLAQAVEIDGTKAKDILPAVRQGLPAKFDVLDVENFAKSADNYTSYTYMPCPDRASSNINIIKKFATVIDTQIVREAGHHILFWPDTCGIHAHHRGKMKMKSLRRHTMRQFAIVSMNKYRGRLQRNILGIEAIVKRELTREIGPPPPWAHSMTAVVDLLFNAEDEYHRHQGNESQMLRDLRELCKVANGSLSNDKFIHHCWDFETSRWTNTLINIKRTLLRRLYHKIGLDCFTGTLYASDWDTSNPPDVSIGDEALDDYMKHVFRVRAKKVKEYYESEEMMRELVVFMAILEAADARLLYPMLGDAIRDDGDRSKLDMLLDTDSLIGQFTEDMLGLLNVWDNGDASRRPWMLLDIMKVPMQCQIFSRWARSQILRLSSVMSRRYEVRFSALPYSMYPLSSPRASVAAKRATAERTRALAEHGEMLDCYTRGILRLFPTVNDMLSLKCQMVLNSDFRAHCYGSDQVERLNSEYTARHHVRAPGVKDKESLQEVDVLCSPLLACIERPQLQDADAIAEAAPGTPVAMEIDDAPRGLNPYLLEKNTYMRDAKKAKGSNLTPAEVDAYTKEFKLMWANRDADTYREAYQLWRQNHEGDDQQQPGETDIPKYEQIWGGGEPSTPLTAQEMHGYVSEHGWPSDAEVQDRDMSERRIASDATVTFDSDEVANADPWGTGRSARNIPRAWARVPQAMDIIEKGIFNWFLSLGAERADASDIMLVAEGPLADGGGFQRKVAIVSDVTYNPRVFDVVANSFVQEDLATSE</sequence>
<feature type="non-terminal residue" evidence="1">
    <location>
        <position position="1"/>
    </location>
</feature>
<evidence type="ECO:0008006" key="3">
    <source>
        <dbReference type="Google" id="ProtNLM"/>
    </source>
</evidence>
<dbReference type="Proteomes" id="UP001189429">
    <property type="component" value="Unassembled WGS sequence"/>
</dbReference>
<proteinExistence type="predicted"/>
<evidence type="ECO:0000313" key="2">
    <source>
        <dbReference type="Proteomes" id="UP001189429"/>
    </source>
</evidence>
<name>A0ABN9RS30_9DINO</name>
<accession>A0ABN9RS30</accession>
<organism evidence="1 2">
    <name type="scientific">Prorocentrum cordatum</name>
    <dbReference type="NCBI Taxonomy" id="2364126"/>
    <lineage>
        <taxon>Eukaryota</taxon>
        <taxon>Sar</taxon>
        <taxon>Alveolata</taxon>
        <taxon>Dinophyceae</taxon>
        <taxon>Prorocentrales</taxon>
        <taxon>Prorocentraceae</taxon>
        <taxon>Prorocentrum</taxon>
    </lineage>
</organism>
<protein>
    <recommendedName>
        <fullName evidence="3">RNA-directed RNA polymerase</fullName>
    </recommendedName>
</protein>
<feature type="non-terminal residue" evidence="1">
    <location>
        <position position="881"/>
    </location>
</feature>
<dbReference type="EMBL" id="CAUYUJ010007532">
    <property type="protein sequence ID" value="CAK0821077.1"/>
    <property type="molecule type" value="Genomic_DNA"/>
</dbReference>
<keyword evidence="2" id="KW-1185">Reference proteome</keyword>
<evidence type="ECO:0000313" key="1">
    <source>
        <dbReference type="EMBL" id="CAK0821077.1"/>
    </source>
</evidence>
<comment type="caution">
    <text evidence="1">The sequence shown here is derived from an EMBL/GenBank/DDBJ whole genome shotgun (WGS) entry which is preliminary data.</text>
</comment>
<gene>
    <name evidence="1" type="ORF">PCOR1329_LOCUS22501</name>
</gene>